<accession>A0ABS2GNY9</accession>
<dbReference type="SUPFAM" id="SSF56349">
    <property type="entry name" value="DNA breaking-rejoining enzymes"/>
    <property type="match status" value="1"/>
</dbReference>
<keyword evidence="2" id="KW-0963">Cytoplasm</keyword>
<proteinExistence type="predicted"/>
<dbReference type="Gene3D" id="1.10.150.130">
    <property type="match status" value="1"/>
</dbReference>
<dbReference type="InterPro" id="IPR010998">
    <property type="entry name" value="Integrase_recombinase_N"/>
</dbReference>
<feature type="domain" description="Tyr recombinase" evidence="10">
    <location>
        <begin position="134"/>
        <end position="319"/>
    </location>
</feature>
<evidence type="ECO:0000256" key="9">
    <source>
        <dbReference type="PROSITE-ProRule" id="PRU01248"/>
    </source>
</evidence>
<keyword evidence="6 9" id="KW-0238">DNA-binding</keyword>
<evidence type="ECO:0000256" key="7">
    <source>
        <dbReference type="ARBA" id="ARBA00023172"/>
    </source>
</evidence>
<feature type="domain" description="Core-binding (CB)" evidence="11">
    <location>
        <begin position="7"/>
        <end position="112"/>
    </location>
</feature>
<dbReference type="InterPro" id="IPR011010">
    <property type="entry name" value="DNA_brk_join_enz"/>
</dbReference>
<dbReference type="Gene3D" id="1.10.443.10">
    <property type="entry name" value="Intergrase catalytic core"/>
    <property type="match status" value="1"/>
</dbReference>
<dbReference type="InterPro" id="IPR013762">
    <property type="entry name" value="Integrase-like_cat_sf"/>
</dbReference>
<evidence type="ECO:0000259" key="10">
    <source>
        <dbReference type="PROSITE" id="PS51898"/>
    </source>
</evidence>
<dbReference type="InterPro" id="IPR044068">
    <property type="entry name" value="CB"/>
</dbReference>
<evidence type="ECO:0000256" key="3">
    <source>
        <dbReference type="ARBA" id="ARBA00022618"/>
    </source>
</evidence>
<evidence type="ECO:0000256" key="2">
    <source>
        <dbReference type="ARBA" id="ARBA00022490"/>
    </source>
</evidence>
<keyword evidence="4" id="KW-0159">Chromosome partition</keyword>
<dbReference type="InterPro" id="IPR050090">
    <property type="entry name" value="Tyrosine_recombinase_XerCD"/>
</dbReference>
<dbReference type="PROSITE" id="PS51900">
    <property type="entry name" value="CB"/>
    <property type="match status" value="1"/>
</dbReference>
<evidence type="ECO:0000256" key="1">
    <source>
        <dbReference type="ARBA" id="ARBA00004496"/>
    </source>
</evidence>
<dbReference type="RefSeq" id="WP_204721013.1">
    <property type="nucleotide sequence ID" value="NZ_JACSNR010000007.1"/>
</dbReference>
<comment type="caution">
    <text evidence="12">The sequence shown here is derived from an EMBL/GenBank/DDBJ whole genome shotgun (WGS) entry which is preliminary data.</text>
</comment>
<organism evidence="12 13">
    <name type="scientific">Hydrogenoanaerobacterium saccharovorans</name>
    <dbReference type="NCBI Taxonomy" id="474960"/>
    <lineage>
        <taxon>Bacteria</taxon>
        <taxon>Bacillati</taxon>
        <taxon>Bacillota</taxon>
        <taxon>Clostridia</taxon>
        <taxon>Eubacteriales</taxon>
        <taxon>Oscillospiraceae</taxon>
        <taxon>Hydrogenoanaerobacterium</taxon>
    </lineage>
</organism>
<name>A0ABS2GNY9_9FIRM</name>
<keyword evidence="7" id="KW-0233">DNA recombination</keyword>
<dbReference type="PROSITE" id="PS51898">
    <property type="entry name" value="TYR_RECOMBINASE"/>
    <property type="match status" value="1"/>
</dbReference>
<protein>
    <submittedName>
        <fullName evidence="12">Tyrosine recombinase XerC</fullName>
    </submittedName>
</protein>
<evidence type="ECO:0000256" key="4">
    <source>
        <dbReference type="ARBA" id="ARBA00022829"/>
    </source>
</evidence>
<keyword evidence="13" id="KW-1185">Reference proteome</keyword>
<evidence type="ECO:0000313" key="13">
    <source>
        <dbReference type="Proteomes" id="UP000724149"/>
    </source>
</evidence>
<dbReference type="PANTHER" id="PTHR30349">
    <property type="entry name" value="PHAGE INTEGRASE-RELATED"/>
    <property type="match status" value="1"/>
</dbReference>
<keyword evidence="8" id="KW-0131">Cell cycle</keyword>
<dbReference type="PANTHER" id="PTHR30349:SF77">
    <property type="entry name" value="TYROSINE RECOMBINASE XERC"/>
    <property type="match status" value="1"/>
</dbReference>
<evidence type="ECO:0000256" key="8">
    <source>
        <dbReference type="ARBA" id="ARBA00023306"/>
    </source>
</evidence>
<gene>
    <name evidence="12" type="ORF">H9X81_07535</name>
</gene>
<comment type="subcellular location">
    <subcellularLocation>
        <location evidence="1">Cytoplasm</location>
    </subcellularLocation>
</comment>
<dbReference type="InterPro" id="IPR002104">
    <property type="entry name" value="Integrase_catalytic"/>
</dbReference>
<evidence type="ECO:0000313" key="12">
    <source>
        <dbReference type="EMBL" id="MBM6923538.1"/>
    </source>
</evidence>
<dbReference type="Proteomes" id="UP000724149">
    <property type="component" value="Unassembled WGS sequence"/>
</dbReference>
<keyword evidence="3" id="KW-0132">Cell division</keyword>
<sequence length="333" mass="37816">MEPKTAQKCPQLLRDFLYYMEIIRGCSPKTVTGYYLDLSLFLRYIKATKVENLQELDLKKVSIENLDNATICNVSLSDIYAFLNYVTSVRGNSAVTRARKIGSLRSFYKFICTKTTLLQKNPTLDLDVPMHRRSLPIYLSLDESKAFLQAVNDAQDSRDFCIFTLLLNCGMRLSELIGLNMSDFNMKERTLRLLGKGNKERIIYLNHACIKAIQDYIPIRNQLLINHNISSEPAFLLSERCTRLSGRRVEQIMKKYLSVAGLDNHGYTPHKLRHTAATLMYQYGGTDILILQRILGHSNLSTTEIYTHAADDQVKHAADSSPLADFVLSSGAE</sequence>
<dbReference type="EMBL" id="JACSNR010000007">
    <property type="protein sequence ID" value="MBM6923538.1"/>
    <property type="molecule type" value="Genomic_DNA"/>
</dbReference>
<reference evidence="12 13" key="1">
    <citation type="journal article" date="2021" name="Sci. Rep.">
        <title>The distribution of antibiotic resistance genes in chicken gut microbiota commensals.</title>
        <authorList>
            <person name="Juricova H."/>
            <person name="Matiasovicova J."/>
            <person name="Kubasova T."/>
            <person name="Cejkova D."/>
            <person name="Rychlik I."/>
        </authorList>
    </citation>
    <scope>NUCLEOTIDE SEQUENCE [LARGE SCALE GENOMIC DNA]</scope>
    <source>
        <strain evidence="12 13">An564</strain>
    </source>
</reference>
<dbReference type="Pfam" id="PF00589">
    <property type="entry name" value="Phage_integrase"/>
    <property type="match status" value="1"/>
</dbReference>
<evidence type="ECO:0000256" key="5">
    <source>
        <dbReference type="ARBA" id="ARBA00022908"/>
    </source>
</evidence>
<evidence type="ECO:0000259" key="11">
    <source>
        <dbReference type="PROSITE" id="PS51900"/>
    </source>
</evidence>
<evidence type="ECO:0000256" key="6">
    <source>
        <dbReference type="ARBA" id="ARBA00023125"/>
    </source>
</evidence>
<keyword evidence="5" id="KW-0229">DNA integration</keyword>